<keyword evidence="1 2" id="KW-0732">Signal</keyword>
<evidence type="ECO:0000259" key="3">
    <source>
        <dbReference type="PROSITE" id="PS51208"/>
    </source>
</evidence>
<dbReference type="InterPro" id="IPR011050">
    <property type="entry name" value="Pectin_lyase_fold/virulence"/>
</dbReference>
<accession>A0A2U8E471</accession>
<dbReference type="PROSITE" id="PS51208">
    <property type="entry name" value="AUTOTRANSPORTER"/>
    <property type="match status" value="1"/>
</dbReference>
<evidence type="ECO:0000256" key="2">
    <source>
        <dbReference type="SAM" id="SignalP"/>
    </source>
</evidence>
<feature type="signal peptide" evidence="2">
    <location>
        <begin position="1"/>
        <end position="21"/>
    </location>
</feature>
<dbReference type="InterPro" id="IPR012332">
    <property type="entry name" value="Autotransporter_pectin_lyase_C"/>
</dbReference>
<evidence type="ECO:0000256" key="1">
    <source>
        <dbReference type="ARBA" id="ARBA00022729"/>
    </source>
</evidence>
<dbReference type="SUPFAM" id="SSF51126">
    <property type="entry name" value="Pectin lyase-like"/>
    <property type="match status" value="3"/>
</dbReference>
<dbReference type="Gene3D" id="2.40.128.130">
    <property type="entry name" value="Autotransporter beta-domain"/>
    <property type="match status" value="1"/>
</dbReference>
<dbReference type="OrthoDB" id="200454at2"/>
<keyword evidence="5" id="KW-1185">Reference proteome</keyword>
<dbReference type="Proteomes" id="UP000244896">
    <property type="component" value="Chromosome"/>
</dbReference>
<feature type="chain" id="PRO_5015852623" description="Autotransporter domain-containing protein" evidence="2">
    <location>
        <begin position="22"/>
        <end position="2061"/>
    </location>
</feature>
<dbReference type="EMBL" id="CP023004">
    <property type="protein sequence ID" value="AWI09322.1"/>
    <property type="molecule type" value="Genomic_DNA"/>
</dbReference>
<evidence type="ECO:0000313" key="5">
    <source>
        <dbReference type="Proteomes" id="UP000244896"/>
    </source>
</evidence>
<name>A0A2U8E471_9BACT</name>
<dbReference type="SMART" id="SM00869">
    <property type="entry name" value="Autotransporter"/>
    <property type="match status" value="1"/>
</dbReference>
<proteinExistence type="predicted"/>
<dbReference type="NCBIfam" id="TIGR01414">
    <property type="entry name" value="autotrans_barl"/>
    <property type="match status" value="1"/>
</dbReference>
<evidence type="ECO:0000313" key="4">
    <source>
        <dbReference type="EMBL" id="AWI09322.1"/>
    </source>
</evidence>
<organism evidence="4 5">
    <name type="scientific">Ereboglobus luteus</name>
    <dbReference type="NCBI Taxonomy" id="1796921"/>
    <lineage>
        <taxon>Bacteria</taxon>
        <taxon>Pseudomonadati</taxon>
        <taxon>Verrucomicrobiota</taxon>
        <taxon>Opitutia</taxon>
        <taxon>Opitutales</taxon>
        <taxon>Opitutaceae</taxon>
        <taxon>Ereboglobus</taxon>
    </lineage>
</organism>
<sequence>MKAKLLPAFAFILGMAGPLSGQTKSPTQVIGTNVVNSATISESVSTSGTRLSLGAGSKYLREIEAGATFTFENSFSSDADGNSYRGGAVRMKNSGANVVTFSFTGDGTVVFRNNATMSTGNTGGAICNYADAIISFNNVAFDNNKTIQGNNGQGGAIFMRGGSLSVLNSGTFSGNYAQSQGGAIWIEVKAQANINNTLFISNSAGVSGGALWVGNNNSAAVLDLTDVTFTNNYAGTLGGAMHLRESGTVRLLATRDIVHSGNAAGSGTGGFAHMLANGAYLSLSANAGATMVVGSASDVTKDNISSSASAVRLEINTGGAQGAVILNADNSTYTGTVNVLGGKLLLGNSDARLGGLINVGTGATFGGQGAVAAKSGANKNVIFDQLSNLQVGLDGASGQTQTLAFTGALHLVDTSTITGDGILDVTGGSATIDGMVFAGIADTKAVTISGNIGGLGGLHKQGAGTLELASDNTFSGGVHLYEGTLAIGANAALGSGTLNIGSTGSSNVTFSADALTVANDIFIPNTGNYTTFDTANYNATLSGAISGNGGFGKEGAGTLTLSGAVSHTGTTAILGGTLAGDISSSGAVVIANQSVLTGNLTRAANQSLAVSSGTINGNLDVSGGTLLFDLRGSNGTAGTYDAFSVTGAFGASAASIIDLSNFGTALQYTIVTAGDLTSANLGNFTFKLGGRDLTNRATPTLAIIGNDVVLTPAVRSLMMKWTGGDSTSPILWDMQSANWSEAASALPKEIIFRAGDYAVFESAATNTVTVAAAGVIASDVVVNVTSDSATQIFTGGTITTKASASDIAGDVGYVYVDGSIDASGSIASSGKLVKNGAGTLTFENAANDFLGGLDINAGVVSFNKAAQLGVTGTHIRFAGSGTLRADADILGASGTLASNIHVESAITGVFDTQSHTVEYTGTLSGGDTASTFAKAGDGTLLIRAGDSSNFNGIVAVNSGQLLLADSARLGGTISIAQGALAGGKGAFANNVVVNDGGILRVGTGDAADTGGPGVLDIGGSLTLTGTARVNFRIFGAGSNDMLNVSGTIDADDNNNIISLHYGSLASGTYFLGNAAGLAGVRTIMINDALVNTALRARYDLGVTSGTLFFFYGMDDSRYMEWTGASGTHNWNPGLSNWTGYNGDTSTEKNYQDGDTVRFATTGDTTITIDSTAYISDMEVANTSGTLTFAGEGITTDTSIITGNLVTDAKSKLVKSGAGTLVFENGANYFSGGIDISGGVLAISDTAQINTAGKAINFSDSGTLRANASMTISHTLALASGANAALDTGANNVVFDGALTGSGTIAKQGAGGLTYSGAVAGAGLLDANATTRIDAGYVELRDFAAADIASVAHNFIINGGWLDLSDATGFDRDNPDASIGTNDWLGLNISGTLGGVIGANDKITLRDGSVVSGIGAASDGAIAKQGVYVVVDAGANGVVTMTGSNSHAGSTVLKSGVLRVTADNQLGLAELNREIRFEGAGATLEIAANGYASTRAINLREDGGISVVFSATASWDGVISGSSRTLSKTGGGTLVLTGSNDAALKFNVGEGTLQGSTRSLRNDITVETAGNVAFVQETDGQYNGIISGAGTFEKRGAATLTMTMPSALTGATRILSGTLRVGADNLLGAASAHAISNGATLDMRGTRQAVESLDNEGGILLTADVNSRLGLVSRADQLAVAGAILGSGTINLSLIDVAPTVTTGTDRTVLISGASNTSDYSIVINGGHITDVYGWAVEKIDTDYVLTRGPLSPLIPGVVGIDAAVFISTQAAFDALGQRLGAMRLANNGVTRQGFDVWVNGIYRHDEISETLYDGTKTDTQGVQVGLDYTGKIKRYAVGVFADYINTDMDMPGGETKTDVTGYGAYLTMRPASAWYVDVLLRAHTSTHTVSLPGVRDFDMDADGFGASVMYGYEFKTRSGWNVEPQVQLTWSRTNVDETFDPGYRLFKVNTIASFRARVGAQISKTIVFNNGNRLNPYVRAGFVQELEGKNDVTVLQYTDATRKYLRNRYDFSDNFGGSSGIIAIGSTLRIRDRFDAWADAGCAMGGKMESYGVNLGVALHW</sequence>
<dbReference type="InterPro" id="IPR051551">
    <property type="entry name" value="Autotransporter_adhesion"/>
</dbReference>
<dbReference type="InterPro" id="IPR006315">
    <property type="entry name" value="OM_autotransptr_brl_dom"/>
</dbReference>
<dbReference type="RefSeq" id="WP_108825133.1">
    <property type="nucleotide sequence ID" value="NZ_CP023004.1"/>
</dbReference>
<dbReference type="GO" id="GO:0019867">
    <property type="term" value="C:outer membrane"/>
    <property type="evidence" value="ECO:0007669"/>
    <property type="project" value="InterPro"/>
</dbReference>
<dbReference type="Gene3D" id="2.160.20.20">
    <property type="match status" value="1"/>
</dbReference>
<reference evidence="4 5" key="1">
    <citation type="journal article" date="2018" name="Syst. Appl. Microbiol.">
        <title>Ereboglobus luteus gen. nov. sp. nov. from cockroach guts, and new insights into the oxygen relationship of the genera Opitutus and Didymococcus (Verrucomicrobia: Opitutaceae).</title>
        <authorList>
            <person name="Tegtmeier D."/>
            <person name="Belitz A."/>
            <person name="Radek R."/>
            <person name="Heimerl T."/>
            <person name="Brune A."/>
        </authorList>
    </citation>
    <scope>NUCLEOTIDE SEQUENCE [LARGE SCALE GENOMIC DNA]</scope>
    <source>
        <strain evidence="4 5">Ho45</strain>
    </source>
</reference>
<dbReference type="Pfam" id="PF12951">
    <property type="entry name" value="PATR"/>
    <property type="match status" value="8"/>
</dbReference>
<dbReference type="PANTHER" id="PTHR35037:SF3">
    <property type="entry name" value="C-TERMINAL REGION OF AIDA-LIKE PROTEIN"/>
    <property type="match status" value="1"/>
</dbReference>
<feature type="domain" description="Autotransporter" evidence="3">
    <location>
        <begin position="1789"/>
        <end position="2061"/>
    </location>
</feature>
<protein>
    <recommendedName>
        <fullName evidence="3">Autotransporter domain-containing protein</fullName>
    </recommendedName>
</protein>
<dbReference type="InterPro" id="IPR036709">
    <property type="entry name" value="Autotransporte_beta_dom_sf"/>
</dbReference>
<dbReference type="KEGG" id="elut:CKA38_08780"/>
<dbReference type="NCBIfam" id="TIGR02601">
    <property type="entry name" value="autotrns_rpt"/>
    <property type="match status" value="6"/>
</dbReference>
<gene>
    <name evidence="4" type="ORF">CKA38_08780</name>
</gene>
<dbReference type="InterPro" id="IPR005546">
    <property type="entry name" value="Autotransporte_beta"/>
</dbReference>
<dbReference type="InterPro" id="IPR013425">
    <property type="entry name" value="Autotrns_rpt"/>
</dbReference>
<dbReference type="PANTHER" id="PTHR35037">
    <property type="entry name" value="C-TERMINAL REGION OF AIDA-LIKE PROTEIN"/>
    <property type="match status" value="1"/>
</dbReference>
<dbReference type="SUPFAM" id="SSF103515">
    <property type="entry name" value="Autotransporter"/>
    <property type="match status" value="1"/>
</dbReference>